<dbReference type="PANTHER" id="PTHR31409">
    <property type="entry name" value="WASH COMPLEX SUBUNIT 4"/>
    <property type="match status" value="1"/>
</dbReference>
<feature type="non-terminal residue" evidence="3">
    <location>
        <position position="1"/>
    </location>
</feature>
<protein>
    <recommendedName>
        <fullName evidence="5">WASH complex subunit 7 central domain-containing protein</fullName>
    </recommendedName>
</protein>
<dbReference type="Proteomes" id="UP000001568">
    <property type="component" value="Chromosome 20"/>
</dbReference>
<evidence type="ECO:0008006" key="5">
    <source>
        <dbReference type="Google" id="ProtNLM"/>
    </source>
</evidence>
<sequence length="458" mass="52079">LVSAFRNCETLLMRAGASDSEVATFDNYIRTSLEREIIQPLCRDIETDLRLHLHSARIAGVMNTNPFKDGVRDLSLFTNLPPIYTLKHQIDIRNRVEGYLNQTFHNHTAIALHNWKSYVEMRNLAIEKYGLRCAEIELPSQTLEQGLDVLELMRNIHVFVSRYNYNLNTQCFVEKASAALDRKHLNTISIRHVANSIRTHGTGITHTTINFAYQYLAQRFQIFNQFLFDDHIRSQLMKEARMQAGYRASTVDEKFEYPVERALRVMRDIRKLGLSKDGSSFIDEFRVLVTEIGNALGFVRMVRLGAMHYSTNAAKFVPSARGSKFALDESLDADGLSEWTKTALKNLQSELKALSTGGTDGTDYFQVLVSVFSTELRKGHEHLKDFYLVLPALTMSAAETILASKDKLVRRGKDSQTATFTDDGLALGIVYLLSVLDQHEAFDALHWFESASHHFEAE</sequence>
<gene>
    <name evidence="3" type="ORF">OSTLU_2105</name>
</gene>
<feature type="domain" description="WASH complex subunit 7 central" evidence="1">
    <location>
        <begin position="2"/>
        <end position="319"/>
    </location>
</feature>
<dbReference type="PANTHER" id="PTHR31409:SF0">
    <property type="entry name" value="WASH COMPLEX SUBUNIT 4"/>
    <property type="match status" value="1"/>
</dbReference>
<feature type="domain" description="WASH complex subunit 7 C-terminal" evidence="2">
    <location>
        <begin position="340"/>
        <end position="457"/>
    </location>
</feature>
<dbReference type="Pfam" id="PF14744">
    <property type="entry name" value="WASH-7_mid"/>
    <property type="match status" value="1"/>
</dbReference>
<dbReference type="Gramene" id="ABP00888">
    <property type="protein sequence ID" value="ABP00888"/>
    <property type="gene ID" value="OSTLU_2105"/>
</dbReference>
<dbReference type="HOGENOM" id="CLU_029398_0_0_1"/>
<name>A4SB80_OSTLU</name>
<dbReference type="GO" id="GO:0071203">
    <property type="term" value="C:WASH complex"/>
    <property type="evidence" value="ECO:0007669"/>
    <property type="project" value="InterPro"/>
</dbReference>
<dbReference type="Pfam" id="PF14746">
    <property type="entry name" value="WASH-7_C"/>
    <property type="match status" value="1"/>
</dbReference>
<dbReference type="AlphaFoldDB" id="A4SB80"/>
<feature type="non-terminal residue" evidence="3">
    <location>
        <position position="458"/>
    </location>
</feature>
<dbReference type="InterPro" id="IPR027307">
    <property type="entry name" value="WASH7"/>
</dbReference>
<dbReference type="RefSeq" id="XP_001422571.1">
    <property type="nucleotide sequence ID" value="XM_001422534.1"/>
</dbReference>
<dbReference type="GO" id="GO:0007032">
    <property type="term" value="P:endosome organization"/>
    <property type="evidence" value="ECO:0007669"/>
    <property type="project" value="TreeGrafter"/>
</dbReference>
<accession>A4SB80</accession>
<dbReference type="OrthoDB" id="564392at2759"/>
<evidence type="ECO:0000259" key="2">
    <source>
        <dbReference type="Pfam" id="PF14746"/>
    </source>
</evidence>
<dbReference type="STRING" id="436017.A4SB80"/>
<keyword evidence="4" id="KW-1185">Reference proteome</keyword>
<reference evidence="3 4" key="1">
    <citation type="journal article" date="2007" name="Proc. Natl. Acad. Sci. U.S.A.">
        <title>The tiny eukaryote Ostreococcus provides genomic insights into the paradox of plankton speciation.</title>
        <authorList>
            <person name="Palenik B."/>
            <person name="Grimwood J."/>
            <person name="Aerts A."/>
            <person name="Rouze P."/>
            <person name="Salamov A."/>
            <person name="Putnam N."/>
            <person name="Dupont C."/>
            <person name="Jorgensen R."/>
            <person name="Derelle E."/>
            <person name="Rombauts S."/>
            <person name="Zhou K."/>
            <person name="Otillar R."/>
            <person name="Merchant S.S."/>
            <person name="Podell S."/>
            <person name="Gaasterland T."/>
            <person name="Napoli C."/>
            <person name="Gendler K."/>
            <person name="Manuell A."/>
            <person name="Tai V."/>
            <person name="Vallon O."/>
            <person name="Piganeau G."/>
            <person name="Jancek S."/>
            <person name="Heijde M."/>
            <person name="Jabbari K."/>
            <person name="Bowler C."/>
            <person name="Lohr M."/>
            <person name="Robbens S."/>
            <person name="Werner G."/>
            <person name="Dubchak I."/>
            <person name="Pazour G.J."/>
            <person name="Ren Q."/>
            <person name="Paulsen I."/>
            <person name="Delwiche C."/>
            <person name="Schmutz J."/>
            <person name="Rokhsar D."/>
            <person name="Van de Peer Y."/>
            <person name="Moreau H."/>
            <person name="Grigoriev I.V."/>
        </authorList>
    </citation>
    <scope>NUCLEOTIDE SEQUENCE [LARGE SCALE GENOMIC DNA]</scope>
    <source>
        <strain evidence="3 4">CCE9901</strain>
    </source>
</reference>
<proteinExistence type="predicted"/>
<organism evidence="3 4">
    <name type="scientific">Ostreococcus lucimarinus (strain CCE9901)</name>
    <dbReference type="NCBI Taxonomy" id="436017"/>
    <lineage>
        <taxon>Eukaryota</taxon>
        <taxon>Viridiplantae</taxon>
        <taxon>Chlorophyta</taxon>
        <taxon>Mamiellophyceae</taxon>
        <taxon>Mamiellales</taxon>
        <taxon>Bathycoccaceae</taxon>
        <taxon>Ostreococcus</taxon>
    </lineage>
</organism>
<dbReference type="EMBL" id="CP000600">
    <property type="protein sequence ID" value="ABP00888.1"/>
    <property type="molecule type" value="Genomic_DNA"/>
</dbReference>
<dbReference type="GO" id="GO:0005768">
    <property type="term" value="C:endosome"/>
    <property type="evidence" value="ECO:0007669"/>
    <property type="project" value="TreeGrafter"/>
</dbReference>
<dbReference type="GeneID" id="5006629"/>
<dbReference type="OMA" id="HTTINFA"/>
<evidence type="ECO:0000313" key="3">
    <source>
        <dbReference type="EMBL" id="ABP00888.1"/>
    </source>
</evidence>
<dbReference type="InterPro" id="IPR028283">
    <property type="entry name" value="WASH-7_C"/>
</dbReference>
<evidence type="ECO:0000313" key="4">
    <source>
        <dbReference type="Proteomes" id="UP000001568"/>
    </source>
</evidence>
<dbReference type="eggNOG" id="KOG3578">
    <property type="taxonomic scope" value="Eukaryota"/>
</dbReference>
<dbReference type="InterPro" id="IPR028282">
    <property type="entry name" value="WASH-7_central"/>
</dbReference>
<dbReference type="KEGG" id="olu:OSTLU_2105"/>
<dbReference type="GO" id="GO:0016197">
    <property type="term" value="P:endosomal transport"/>
    <property type="evidence" value="ECO:0007669"/>
    <property type="project" value="TreeGrafter"/>
</dbReference>
<evidence type="ECO:0000259" key="1">
    <source>
        <dbReference type="Pfam" id="PF14744"/>
    </source>
</evidence>